<reference evidence="2 3" key="1">
    <citation type="journal article" date="2011" name="J. Bacteriol.">
        <title>Complete genome sequence of Yersinia enterocolitica subsp. palearctica serogroup O:3.</title>
        <authorList>
            <person name="Batzilla J."/>
            <person name="Hoper D."/>
            <person name="Antonenka U."/>
            <person name="Heesemann J."/>
            <person name="Rakin A."/>
        </authorList>
    </citation>
    <scope>NUCLEOTIDE SEQUENCE [LARGE SCALE GENOMIC DNA]</scope>
    <source>
        <strain evidence="3">DSM 13030 / CIP 106945 / Y11</strain>
    </source>
</reference>
<dbReference type="SUPFAM" id="SSF47413">
    <property type="entry name" value="lambda repressor-like DNA-binding domains"/>
    <property type="match status" value="1"/>
</dbReference>
<evidence type="ECO:0000313" key="3">
    <source>
        <dbReference type="Proteomes" id="UP000008084"/>
    </source>
</evidence>
<dbReference type="HOGENOM" id="CLU_139664_0_0_6"/>
<dbReference type="Pfam" id="PF01381">
    <property type="entry name" value="HTH_3"/>
    <property type="match status" value="1"/>
</dbReference>
<gene>
    <name evidence="2" type="ordered locus">Y11_28691</name>
</gene>
<evidence type="ECO:0000313" key="2">
    <source>
        <dbReference type="EMBL" id="CBY25312.1"/>
    </source>
</evidence>
<accession>A0A0H3NQE3</accession>
<organism evidence="2 3">
    <name type="scientific">Yersinia enterocolitica subsp. palearctica serotype O:3 (strain DSM 13030 / CIP 106945 / Y11)</name>
    <dbReference type="NCBI Taxonomy" id="930944"/>
    <lineage>
        <taxon>Bacteria</taxon>
        <taxon>Pseudomonadati</taxon>
        <taxon>Pseudomonadota</taxon>
        <taxon>Gammaproteobacteria</taxon>
        <taxon>Enterobacterales</taxon>
        <taxon>Yersiniaceae</taxon>
        <taxon>Yersinia</taxon>
    </lineage>
</organism>
<dbReference type="InterPro" id="IPR010982">
    <property type="entry name" value="Lambda_DNA-bd_dom_sf"/>
</dbReference>
<dbReference type="PROSITE" id="PS50943">
    <property type="entry name" value="HTH_CROC1"/>
    <property type="match status" value="1"/>
</dbReference>
<feature type="domain" description="HTH cro/C1-type" evidence="1">
    <location>
        <begin position="7"/>
        <end position="50"/>
    </location>
</feature>
<dbReference type="GO" id="GO:0003677">
    <property type="term" value="F:DNA binding"/>
    <property type="evidence" value="ECO:0007669"/>
    <property type="project" value="InterPro"/>
</dbReference>
<dbReference type="Gene3D" id="1.10.260.40">
    <property type="entry name" value="lambda repressor-like DNA-binding domains"/>
    <property type="match status" value="1"/>
</dbReference>
<dbReference type="CDD" id="cd00093">
    <property type="entry name" value="HTH_XRE"/>
    <property type="match status" value="1"/>
</dbReference>
<proteinExistence type="predicted"/>
<dbReference type="RefSeq" id="WP_005164698.1">
    <property type="nucleotide sequence ID" value="NC_017564.1"/>
</dbReference>
<dbReference type="EMBL" id="FR729477">
    <property type="protein sequence ID" value="CBY25312.1"/>
    <property type="molecule type" value="Genomic_DNA"/>
</dbReference>
<dbReference type="SMART" id="SM00530">
    <property type="entry name" value="HTH_XRE"/>
    <property type="match status" value="1"/>
</dbReference>
<protein>
    <submittedName>
        <fullName evidence="2">C protein</fullName>
    </submittedName>
</protein>
<dbReference type="InterPro" id="IPR001387">
    <property type="entry name" value="Cro/C1-type_HTH"/>
</dbReference>
<dbReference type="GeneID" id="31410842"/>
<dbReference type="Proteomes" id="UP000008084">
    <property type="component" value="Chromosome"/>
</dbReference>
<dbReference type="PATRIC" id="fig|930944.6.peg.2854"/>
<name>A0A0H3NQE3_YERE1</name>
<dbReference type="AlphaFoldDB" id="A0A0H3NQE3"/>
<sequence length="91" mass="10044">MNMSKKVKAIRQAEGLTQVKFCQITGIPLSTLKNYEGDHAEPSLNTILQLTSNPLFEKYTLWLMTNKTVPEAGQIAPAIAHSGPEKTTSDR</sequence>
<dbReference type="KEGG" id="yey:Y11_28691"/>
<evidence type="ECO:0000259" key="1">
    <source>
        <dbReference type="PROSITE" id="PS50943"/>
    </source>
</evidence>